<proteinExistence type="inferred from homology"/>
<dbReference type="Proteomes" id="UP000265725">
    <property type="component" value="Chromosome"/>
</dbReference>
<dbReference type="InterPro" id="IPR006015">
    <property type="entry name" value="Universal_stress_UspA"/>
</dbReference>
<dbReference type="PRINTS" id="PR01438">
    <property type="entry name" value="UNVRSLSTRESS"/>
</dbReference>
<dbReference type="OrthoDB" id="9777884at2"/>
<gene>
    <name evidence="3" type="ORF">D3873_11340</name>
</gene>
<dbReference type="Pfam" id="PF00582">
    <property type="entry name" value="Usp"/>
    <property type="match status" value="1"/>
</dbReference>
<dbReference type="InterPro" id="IPR014729">
    <property type="entry name" value="Rossmann-like_a/b/a_fold"/>
</dbReference>
<dbReference type="AlphaFoldDB" id="A0A385YU45"/>
<dbReference type="PANTHER" id="PTHR46268">
    <property type="entry name" value="STRESS RESPONSE PROTEIN NHAX"/>
    <property type="match status" value="1"/>
</dbReference>
<reference evidence="4" key="1">
    <citation type="submission" date="2018-09" db="EMBL/GenBank/DDBJ databases">
        <authorList>
            <person name="Zhu H."/>
        </authorList>
    </citation>
    <scope>NUCLEOTIDE SEQUENCE [LARGE SCALE GENOMIC DNA]</scope>
    <source>
        <strain evidence="4">K2R23-3</strain>
    </source>
</reference>
<organism evidence="3 4">
    <name type="scientific">Paenisporosarcina cavernae</name>
    <dbReference type="NCBI Taxonomy" id="2320858"/>
    <lineage>
        <taxon>Bacteria</taxon>
        <taxon>Bacillati</taxon>
        <taxon>Bacillota</taxon>
        <taxon>Bacilli</taxon>
        <taxon>Bacillales</taxon>
        <taxon>Caryophanaceae</taxon>
        <taxon>Paenisporosarcina</taxon>
    </lineage>
</organism>
<evidence type="ECO:0000259" key="2">
    <source>
        <dbReference type="Pfam" id="PF00582"/>
    </source>
</evidence>
<dbReference type="KEGG" id="paek:D3873_11340"/>
<protein>
    <submittedName>
        <fullName evidence="3">Universal stress protein</fullName>
    </submittedName>
</protein>
<name>A0A385YU45_9BACL</name>
<feature type="domain" description="UspA" evidence="2">
    <location>
        <begin position="1"/>
        <end position="139"/>
    </location>
</feature>
<evidence type="ECO:0000313" key="4">
    <source>
        <dbReference type="Proteomes" id="UP000265725"/>
    </source>
</evidence>
<dbReference type="RefSeq" id="WP_119884112.1">
    <property type="nucleotide sequence ID" value="NZ_CP032418.1"/>
</dbReference>
<evidence type="ECO:0000313" key="3">
    <source>
        <dbReference type="EMBL" id="AYC30395.1"/>
    </source>
</evidence>
<dbReference type="Gene3D" id="3.40.50.620">
    <property type="entry name" value="HUPs"/>
    <property type="match status" value="1"/>
</dbReference>
<evidence type="ECO:0000256" key="1">
    <source>
        <dbReference type="ARBA" id="ARBA00008791"/>
    </source>
</evidence>
<dbReference type="SUPFAM" id="SSF52402">
    <property type="entry name" value="Adenine nucleotide alpha hydrolases-like"/>
    <property type="match status" value="1"/>
</dbReference>
<sequence length="139" mass="15456">MYKKILVAVDGSDHSKRAATHAVYLAEHTEGSHVTLLYVLDYDKTLAPHLQQMTSDDLHEDRKSKIEPIRSLFIDKGVQCDIRLLHGEAGPVIVEHANKESYDVVVIGSRGLNTLQEMVLGSVSHKVAKRVHAPVLLIK</sequence>
<accession>A0A385YU45</accession>
<dbReference type="CDD" id="cd00293">
    <property type="entry name" value="USP-like"/>
    <property type="match status" value="1"/>
</dbReference>
<keyword evidence="4" id="KW-1185">Reference proteome</keyword>
<dbReference type="InterPro" id="IPR006016">
    <property type="entry name" value="UspA"/>
</dbReference>
<dbReference type="PANTHER" id="PTHR46268:SF6">
    <property type="entry name" value="UNIVERSAL STRESS PROTEIN UP12"/>
    <property type="match status" value="1"/>
</dbReference>
<dbReference type="EMBL" id="CP032418">
    <property type="protein sequence ID" value="AYC30395.1"/>
    <property type="molecule type" value="Genomic_DNA"/>
</dbReference>
<comment type="similarity">
    <text evidence="1">Belongs to the universal stress protein A family.</text>
</comment>